<organism evidence="2 3">
    <name type="scientific">Pontiella sulfatireligans</name>
    <dbReference type="NCBI Taxonomy" id="2750658"/>
    <lineage>
        <taxon>Bacteria</taxon>
        <taxon>Pseudomonadati</taxon>
        <taxon>Kiritimatiellota</taxon>
        <taxon>Kiritimatiellia</taxon>
        <taxon>Kiritimatiellales</taxon>
        <taxon>Pontiellaceae</taxon>
        <taxon>Pontiella</taxon>
    </lineage>
</organism>
<dbReference type="AlphaFoldDB" id="A0A6C2UM38"/>
<keyword evidence="1" id="KW-0812">Transmembrane</keyword>
<gene>
    <name evidence="2" type="ORF">SCARR_03404</name>
</gene>
<evidence type="ECO:0008006" key="4">
    <source>
        <dbReference type="Google" id="ProtNLM"/>
    </source>
</evidence>
<reference evidence="2 3" key="1">
    <citation type="submission" date="2019-04" db="EMBL/GenBank/DDBJ databases">
        <authorList>
            <person name="Van Vliet M D."/>
        </authorList>
    </citation>
    <scope>NUCLEOTIDE SEQUENCE [LARGE SCALE GENOMIC DNA]</scope>
    <source>
        <strain evidence="2 3">F21</strain>
    </source>
</reference>
<dbReference type="EMBL" id="CAAHFH010000002">
    <property type="protein sequence ID" value="VGO21332.1"/>
    <property type="molecule type" value="Genomic_DNA"/>
</dbReference>
<keyword evidence="1" id="KW-0472">Membrane</keyword>
<name>A0A6C2UM38_9BACT</name>
<proteinExistence type="predicted"/>
<evidence type="ECO:0000313" key="2">
    <source>
        <dbReference type="EMBL" id="VGO21332.1"/>
    </source>
</evidence>
<evidence type="ECO:0000256" key="1">
    <source>
        <dbReference type="SAM" id="Phobius"/>
    </source>
</evidence>
<dbReference type="RefSeq" id="WP_136062810.1">
    <property type="nucleotide sequence ID" value="NZ_CAAHFH010000002.1"/>
</dbReference>
<evidence type="ECO:0000313" key="3">
    <source>
        <dbReference type="Proteomes" id="UP000346198"/>
    </source>
</evidence>
<keyword evidence="3" id="KW-1185">Reference proteome</keyword>
<accession>A0A6C2UM38</accession>
<protein>
    <recommendedName>
        <fullName evidence="4">DUF3137 domain-containing protein</fullName>
    </recommendedName>
</protein>
<keyword evidence="1" id="KW-1133">Transmembrane helix</keyword>
<feature type="transmembrane region" description="Helical" evidence="1">
    <location>
        <begin position="6"/>
        <end position="22"/>
    </location>
</feature>
<sequence length="219" mass="25153">MGGIVVVFICIIGAVIWGIMAGKKRRDAMTLLAEKLGLDFNHERNYRIAERYRFLDKLDQGSNRYAYNLMSGPFHGRQITAFDYHYETHSTDSKGRRQTHHHHFSFFILSLEKQFPELTIAKEGLLSKIAQAVGYDDIDFESHEFSKKFVVRSKNKKFAYDFCNAQMIAYLLDHPGINIEIDQSSLALGLGSCLKVEEIEAHLNQLLEIRSLIPDYVFG</sequence>
<dbReference type="Proteomes" id="UP000346198">
    <property type="component" value="Unassembled WGS sequence"/>
</dbReference>